<dbReference type="InterPro" id="IPR002110">
    <property type="entry name" value="Ankyrin_rpt"/>
</dbReference>
<dbReference type="InterPro" id="IPR036770">
    <property type="entry name" value="Ankyrin_rpt-contain_sf"/>
</dbReference>
<proteinExistence type="predicted"/>
<evidence type="ECO:0000313" key="1">
    <source>
        <dbReference type="EMBL" id="QID06629.1"/>
    </source>
</evidence>
<accession>A0A6G6ACQ1</accession>
<sequence length="384" mass="45829">MDRNIFDNLPVEIFIYIMNKLESPNLFFCSKKYLEFLPLSNYHNNIVCINKKDQKNILKISVENGYLNVLKYINWLNECKNPSAKHIKFNYDKNVLFKISLKSGNEEMIKYISSHYFPRGIEKEHLTKLIKYCNVKTIRPLFENFCRYNISCTKCNLNSIFPLCFCKKTCDCLCNKMCDYNTIFLDYLIPASLKYGNFSAFKYFYKINKFIKKDSFLFLKLACEFGHLKIVKYLVKKSVKYDSDNYFVIQLALSKRHYHIAQYLLSLINTSSNKNIKNISWLDILDEIIYNGHNDKIKDILISKKAVTLFKNYNNTEIIKEVIYKKNIFLHICKNITIERHKNIIDLIISNWNKKYIDKLLKYCKKNLNHKTIEYIMNKTNKNF</sequence>
<protein>
    <submittedName>
        <fullName evidence="1">Ankyrin repeat-containing protein</fullName>
    </submittedName>
</protein>
<dbReference type="EMBL" id="MN175499">
    <property type="protein sequence ID" value="QID06629.1"/>
    <property type="molecule type" value="Genomic_DNA"/>
</dbReference>
<dbReference type="Gene3D" id="1.25.40.20">
    <property type="entry name" value="Ankyrin repeat-containing domain"/>
    <property type="match status" value="1"/>
</dbReference>
<organism evidence="1">
    <name type="scientific">Borely moumouvirus</name>
    <dbReference type="NCBI Taxonomy" id="2712067"/>
    <lineage>
        <taxon>Viruses</taxon>
        <taxon>Varidnaviria</taxon>
        <taxon>Bamfordvirae</taxon>
        <taxon>Nucleocytoviricota</taxon>
        <taxon>Megaviricetes</taxon>
        <taxon>Imitervirales</taxon>
        <taxon>Mimiviridae</taxon>
        <taxon>Megamimivirinae</taxon>
        <taxon>Moumouvirus</taxon>
    </lineage>
</organism>
<dbReference type="SUPFAM" id="SSF48403">
    <property type="entry name" value="Ankyrin repeat"/>
    <property type="match status" value="1"/>
</dbReference>
<reference evidence="1" key="1">
    <citation type="submission" date="2019-07" db="EMBL/GenBank/DDBJ databases">
        <title>The discovery of a new lineage B mimivirus raises questions about particles surface fibrils.</title>
        <authorList>
            <person name="Silva L.K.S."/>
            <person name="Rodrigues R.A.L."/>
            <person name="Andrade A.C.S.P."/>
            <person name="Hikida H."/>
            <person name="Andreani J."/>
            <person name="Levasseur A."/>
            <person name="La Scola B."/>
            <person name="Abrahao J.S."/>
        </authorList>
    </citation>
    <scope>NUCLEOTIDE SEQUENCE</scope>
    <source>
        <strain evidence="1">B60</strain>
    </source>
</reference>
<name>A0A6G6ACQ1_9VIRU</name>
<dbReference type="Pfam" id="PF12796">
    <property type="entry name" value="Ank_2"/>
    <property type="match status" value="1"/>
</dbReference>